<feature type="region of interest" description="Disordered" evidence="1">
    <location>
        <begin position="1"/>
        <end position="22"/>
    </location>
</feature>
<accession>A0A7N0UQ07</accession>
<dbReference type="AlphaFoldDB" id="A0A7N0UQ07"/>
<dbReference type="Proteomes" id="UP000594263">
    <property type="component" value="Unplaced"/>
</dbReference>
<organism evidence="2 3">
    <name type="scientific">Kalanchoe fedtschenkoi</name>
    <name type="common">Lavender scallops</name>
    <name type="synonym">South American air plant</name>
    <dbReference type="NCBI Taxonomy" id="63787"/>
    <lineage>
        <taxon>Eukaryota</taxon>
        <taxon>Viridiplantae</taxon>
        <taxon>Streptophyta</taxon>
        <taxon>Embryophyta</taxon>
        <taxon>Tracheophyta</taxon>
        <taxon>Spermatophyta</taxon>
        <taxon>Magnoliopsida</taxon>
        <taxon>eudicotyledons</taxon>
        <taxon>Gunneridae</taxon>
        <taxon>Pentapetalae</taxon>
        <taxon>Saxifragales</taxon>
        <taxon>Crassulaceae</taxon>
        <taxon>Kalanchoe</taxon>
    </lineage>
</organism>
<dbReference type="Gramene" id="Kaladp0076s0096.1.v1.1">
    <property type="protein sequence ID" value="Kaladp0076s0096.1.v1.1"/>
    <property type="gene ID" value="Kaladp0076s0096.v1.1"/>
</dbReference>
<sequence>MQRARHYQNDTSASFGYSRQQSNGFQPMSFDASRIPVEVASIITDLSSNISQHISRDEPDHASNAFSIPDINSGNLNVSLDGQMPQELMRSVMGMFSGAAQRGTGQNNPSACD</sequence>
<dbReference type="EnsemblPlants" id="Kaladp0076s0096.1.v1.1">
    <property type="protein sequence ID" value="Kaladp0076s0096.1.v1.1"/>
    <property type="gene ID" value="Kaladp0076s0096.v1.1"/>
</dbReference>
<evidence type="ECO:0000313" key="2">
    <source>
        <dbReference type="EnsemblPlants" id="Kaladp0076s0096.1.v1.1"/>
    </source>
</evidence>
<evidence type="ECO:0000256" key="1">
    <source>
        <dbReference type="SAM" id="MobiDB-lite"/>
    </source>
</evidence>
<reference evidence="2" key="1">
    <citation type="submission" date="2021-01" db="UniProtKB">
        <authorList>
            <consortium name="EnsemblPlants"/>
        </authorList>
    </citation>
    <scope>IDENTIFICATION</scope>
</reference>
<protein>
    <submittedName>
        <fullName evidence="2">Uncharacterized protein</fullName>
    </submittedName>
</protein>
<name>A0A7N0UQ07_KALFE</name>
<proteinExistence type="predicted"/>
<keyword evidence="3" id="KW-1185">Reference proteome</keyword>
<feature type="compositionally biased region" description="Polar residues" evidence="1">
    <location>
        <begin position="9"/>
        <end position="22"/>
    </location>
</feature>
<evidence type="ECO:0000313" key="3">
    <source>
        <dbReference type="Proteomes" id="UP000594263"/>
    </source>
</evidence>